<dbReference type="Pfam" id="PF00909">
    <property type="entry name" value="Ammonium_transp"/>
    <property type="match status" value="1"/>
</dbReference>
<evidence type="ECO:0000256" key="9">
    <source>
        <dbReference type="RuleBase" id="RU362002"/>
    </source>
</evidence>
<proteinExistence type="inferred from homology"/>
<comment type="caution">
    <text evidence="11">The sequence shown here is derived from an EMBL/GenBank/DDBJ whole genome shotgun (WGS) entry which is preliminary data.</text>
</comment>
<dbReference type="Proteomes" id="UP001589748">
    <property type="component" value="Unassembled WGS sequence"/>
</dbReference>
<comment type="similarity">
    <text evidence="2 9">Belongs to the ammonia transporter channel (TC 1.A.11.2) family.</text>
</comment>
<dbReference type="PANTHER" id="PTHR43029:SF10">
    <property type="entry name" value="AMMONIUM TRANSPORTER MEP2"/>
    <property type="match status" value="1"/>
</dbReference>
<keyword evidence="5 9" id="KW-1133">Transmembrane helix</keyword>
<feature type="transmembrane region" description="Helical" evidence="9">
    <location>
        <begin position="321"/>
        <end position="340"/>
    </location>
</feature>
<evidence type="ECO:0000256" key="8">
    <source>
        <dbReference type="ARBA" id="ARBA00050025"/>
    </source>
</evidence>
<reference evidence="11 12" key="1">
    <citation type="submission" date="2024-09" db="EMBL/GenBank/DDBJ databases">
        <authorList>
            <person name="Sun Q."/>
            <person name="Mori K."/>
        </authorList>
    </citation>
    <scope>NUCLEOTIDE SEQUENCE [LARGE SCALE GENOMIC DNA]</scope>
    <source>
        <strain evidence="11 12">TISTR 1856</strain>
    </source>
</reference>
<dbReference type="EMBL" id="JBHMDM010000003">
    <property type="protein sequence ID" value="MFB9376447.1"/>
    <property type="molecule type" value="Genomic_DNA"/>
</dbReference>
<evidence type="ECO:0000256" key="1">
    <source>
        <dbReference type="ARBA" id="ARBA00004141"/>
    </source>
</evidence>
<dbReference type="Gene3D" id="1.10.3430.10">
    <property type="entry name" value="Ammonium transporter AmtB like domains"/>
    <property type="match status" value="1"/>
</dbReference>
<name>A0ABV5LQT2_9ACTN</name>
<feature type="transmembrane region" description="Helical" evidence="9">
    <location>
        <begin position="97"/>
        <end position="119"/>
    </location>
</feature>
<feature type="domain" description="Ammonium transporter AmtB-like" evidence="10">
    <location>
        <begin position="7"/>
        <end position="412"/>
    </location>
</feature>
<protein>
    <recommendedName>
        <fullName evidence="8 9">Ammonium transporter</fullName>
    </recommendedName>
</protein>
<keyword evidence="3 9" id="KW-0813">Transport</keyword>
<evidence type="ECO:0000259" key="10">
    <source>
        <dbReference type="Pfam" id="PF00909"/>
    </source>
</evidence>
<accession>A0ABV5LQT2</accession>
<sequence length="449" mass="45189">MDTGSTAWILASSMAVSLMVPGLALFYGGMTAARSTLNMMMMVFGAVAVTGVLWILYGYSAVFGNSYGGVGILGDVTEYLGLGQLLVEQPDLTLPPALVAAFQALFAAITVALVAGAVADRMKFGAWMVFAGFWVSLVYLPVAHWVFAFDAADGSVVGGWIANRLGAIDFAGGTAVHINAGIAGLALVLVLGRRTSWPRPSRPHNLPATVLGAGILWFGWFGFNGGSALAAGNAASVVFLNTFGATCAALLAWLVVEKLRDGHATTLGAASGAIAGLVAITPSCGAVSPVGALLVGLVAGAVCPLAVGLKHRFGYDDALDVVGVHLVGGVIGTLLIGLLATDAAPNGRAGLFYGGGFGLLGVQAVAAGAVMAYSFVVTLLLALVLKAVMGLRVTEAAEVQGVDVAVHAESAYDLAAGSPVGGGSLPHPIATAAPRRGSASTPVVETVLD</sequence>
<dbReference type="InterPro" id="IPR029020">
    <property type="entry name" value="Ammonium/urea_transptr"/>
</dbReference>
<keyword evidence="6 9" id="KW-0472">Membrane</keyword>
<evidence type="ECO:0000256" key="5">
    <source>
        <dbReference type="ARBA" id="ARBA00022989"/>
    </source>
</evidence>
<keyword evidence="4 9" id="KW-0812">Transmembrane</keyword>
<feature type="transmembrane region" description="Helical" evidence="9">
    <location>
        <begin position="360"/>
        <end position="385"/>
    </location>
</feature>
<organism evidence="11 12">
    <name type="scientific">Kineococcus gynurae</name>
    <dbReference type="NCBI Taxonomy" id="452979"/>
    <lineage>
        <taxon>Bacteria</taxon>
        <taxon>Bacillati</taxon>
        <taxon>Actinomycetota</taxon>
        <taxon>Actinomycetes</taxon>
        <taxon>Kineosporiales</taxon>
        <taxon>Kineosporiaceae</taxon>
        <taxon>Kineococcus</taxon>
    </lineage>
</organism>
<dbReference type="PROSITE" id="PS01219">
    <property type="entry name" value="AMMONIUM_TRANSP"/>
    <property type="match status" value="1"/>
</dbReference>
<evidence type="ECO:0000256" key="3">
    <source>
        <dbReference type="ARBA" id="ARBA00022448"/>
    </source>
</evidence>
<feature type="transmembrane region" description="Helical" evidence="9">
    <location>
        <begin position="204"/>
        <end position="223"/>
    </location>
</feature>
<feature type="transmembrane region" description="Helical" evidence="9">
    <location>
        <begin position="286"/>
        <end position="309"/>
    </location>
</feature>
<dbReference type="RefSeq" id="WP_380138329.1">
    <property type="nucleotide sequence ID" value="NZ_JBHLUI010000009.1"/>
</dbReference>
<evidence type="ECO:0000256" key="4">
    <source>
        <dbReference type="ARBA" id="ARBA00022692"/>
    </source>
</evidence>
<evidence type="ECO:0000313" key="12">
    <source>
        <dbReference type="Proteomes" id="UP001589748"/>
    </source>
</evidence>
<dbReference type="NCBIfam" id="TIGR00836">
    <property type="entry name" value="amt"/>
    <property type="match status" value="1"/>
</dbReference>
<dbReference type="InterPro" id="IPR001905">
    <property type="entry name" value="Ammonium_transpt"/>
</dbReference>
<evidence type="ECO:0000256" key="2">
    <source>
        <dbReference type="ARBA" id="ARBA00005887"/>
    </source>
</evidence>
<gene>
    <name evidence="11" type="ORF">ACFFVI_05655</name>
</gene>
<dbReference type="InterPro" id="IPR024041">
    <property type="entry name" value="NH4_transpt_AmtB-like_dom"/>
</dbReference>
<feature type="transmembrane region" description="Helical" evidence="9">
    <location>
        <begin position="167"/>
        <end position="192"/>
    </location>
</feature>
<feature type="transmembrane region" description="Helical" evidence="9">
    <location>
        <begin position="263"/>
        <end position="280"/>
    </location>
</feature>
<feature type="transmembrane region" description="Helical" evidence="9">
    <location>
        <begin position="126"/>
        <end position="147"/>
    </location>
</feature>
<keyword evidence="12" id="KW-1185">Reference proteome</keyword>
<keyword evidence="7 9" id="KW-0924">Ammonia transport</keyword>
<feature type="transmembrane region" description="Helical" evidence="9">
    <location>
        <begin position="39"/>
        <end position="57"/>
    </location>
</feature>
<feature type="transmembrane region" description="Helical" evidence="9">
    <location>
        <begin position="6"/>
        <end position="27"/>
    </location>
</feature>
<feature type="transmembrane region" description="Helical" evidence="9">
    <location>
        <begin position="235"/>
        <end position="256"/>
    </location>
</feature>
<dbReference type="SUPFAM" id="SSF111352">
    <property type="entry name" value="Ammonium transporter"/>
    <property type="match status" value="1"/>
</dbReference>
<dbReference type="InterPro" id="IPR018047">
    <property type="entry name" value="Ammonium_transpt_CS"/>
</dbReference>
<comment type="subcellular location">
    <subcellularLocation>
        <location evidence="9">Cell membrane</location>
        <topology evidence="9">Multi-pass membrane protein</topology>
    </subcellularLocation>
    <subcellularLocation>
        <location evidence="1">Membrane</location>
        <topology evidence="1">Multi-pass membrane protein</topology>
    </subcellularLocation>
</comment>
<dbReference type="PANTHER" id="PTHR43029">
    <property type="entry name" value="AMMONIUM TRANSPORTER MEP2"/>
    <property type="match status" value="1"/>
</dbReference>
<evidence type="ECO:0000313" key="11">
    <source>
        <dbReference type="EMBL" id="MFB9376447.1"/>
    </source>
</evidence>
<evidence type="ECO:0000256" key="7">
    <source>
        <dbReference type="ARBA" id="ARBA00023177"/>
    </source>
</evidence>
<evidence type="ECO:0000256" key="6">
    <source>
        <dbReference type="ARBA" id="ARBA00023136"/>
    </source>
</evidence>